<name>A0AC34R2M2_9BILA</name>
<organism evidence="1 2">
    <name type="scientific">Panagrolaimus sp. JU765</name>
    <dbReference type="NCBI Taxonomy" id="591449"/>
    <lineage>
        <taxon>Eukaryota</taxon>
        <taxon>Metazoa</taxon>
        <taxon>Ecdysozoa</taxon>
        <taxon>Nematoda</taxon>
        <taxon>Chromadorea</taxon>
        <taxon>Rhabditida</taxon>
        <taxon>Tylenchina</taxon>
        <taxon>Panagrolaimomorpha</taxon>
        <taxon>Panagrolaimoidea</taxon>
        <taxon>Panagrolaimidae</taxon>
        <taxon>Panagrolaimus</taxon>
    </lineage>
</organism>
<reference evidence="2" key="1">
    <citation type="submission" date="2022-11" db="UniProtKB">
        <authorList>
            <consortium name="WormBaseParasite"/>
        </authorList>
    </citation>
    <scope>IDENTIFICATION</scope>
</reference>
<proteinExistence type="predicted"/>
<evidence type="ECO:0000313" key="1">
    <source>
        <dbReference type="Proteomes" id="UP000887576"/>
    </source>
</evidence>
<accession>A0AC34R2M2</accession>
<dbReference type="Proteomes" id="UP000887576">
    <property type="component" value="Unplaced"/>
</dbReference>
<protein>
    <submittedName>
        <fullName evidence="2">Uncharacterized protein</fullName>
    </submittedName>
</protein>
<evidence type="ECO:0000313" key="2">
    <source>
        <dbReference type="WBParaSite" id="JU765_v2.g2764.t1"/>
    </source>
</evidence>
<dbReference type="WBParaSite" id="JU765_v2.g2764.t1">
    <property type="protein sequence ID" value="JU765_v2.g2764.t1"/>
    <property type="gene ID" value="JU765_v2.g2764"/>
</dbReference>
<sequence>MQVSQVILQFLNGNTVVASATGTTRASGTITCTSGGWRVTNTAGNLVAFTSVSCDQATVSGPDFSNYYSTLMDVDLKDLITGISIHPKKPNLLAVGVGDAIRYIEHDTKKNTLYETRSIEIGNYAKGLTFSADGSQVFAITSDKEMRIFDFDLNLKRRYNFSEEASSIGQPFVDKTNNSLGIDVFVGFDSGKLQGYDSRTNSNQPVIKLENHSNALNVIKSTDWWGCVTAADDGYIVLNDFRSKKYSKKSEYGPLEGLPRDICICPFSKKTVVCTYECVYAFKSNDFEFGPVLKSGPAYKDKMPASVLNLSTHERPDLFGISYVDSTYITLLDTARHMWVRRYATKHNGLELFAFPERKTHGYVYFSGEDSYLCVRKMDDVRENCDQILNFKATTKDKLEEKKMKVQLKFPGLVDEDDSMEGDEGAEESFEELAEDVEEEEMDERAGHNGVHEESDEEVEYEDDDMEDIEGA</sequence>